<organism evidence="1 2">
    <name type="scientific">Leptospira interrogans serovar Manilae</name>
    <dbReference type="NCBI Taxonomy" id="214675"/>
    <lineage>
        <taxon>Bacteria</taxon>
        <taxon>Pseudomonadati</taxon>
        <taxon>Spirochaetota</taxon>
        <taxon>Spirochaetia</taxon>
        <taxon>Leptospirales</taxon>
        <taxon>Leptospiraceae</taxon>
        <taxon>Leptospira</taxon>
    </lineage>
</organism>
<proteinExistence type="predicted"/>
<dbReference type="EMBL" id="OEJX01000067">
    <property type="protein sequence ID" value="SOR63480.1"/>
    <property type="molecule type" value="Genomic_DNA"/>
</dbReference>
<sequence length="41" mass="4721">MLKNNSPSVSILWKPAIEAVLLIVTMEFFNNSNENRKTAIW</sequence>
<accession>A0AAQ1P316</accession>
<evidence type="ECO:0000313" key="1">
    <source>
        <dbReference type="EMBL" id="SOR63480.1"/>
    </source>
</evidence>
<gene>
    <name evidence="1" type="ORF">LMANV2_70046</name>
</gene>
<dbReference type="Proteomes" id="UP000234460">
    <property type="component" value="Chromosome LMANV2"/>
</dbReference>
<reference evidence="1 2" key="1">
    <citation type="submission" date="2017-11" db="EMBL/GenBank/DDBJ databases">
        <authorList>
            <person name="Lechat P."/>
        </authorList>
    </citation>
    <scope>NUCLEOTIDE SEQUENCE [LARGE SCALE GENOMIC DNA]</scope>
    <source>
        <strain evidence="1">L495</strain>
    </source>
</reference>
<name>A0AAQ1P316_LEPIR</name>
<evidence type="ECO:0000313" key="2">
    <source>
        <dbReference type="Proteomes" id="UP000234460"/>
    </source>
</evidence>
<dbReference type="AlphaFoldDB" id="A0AAQ1P316"/>
<protein>
    <submittedName>
        <fullName evidence="1">Uncharacterized protein</fullName>
    </submittedName>
</protein>
<comment type="caution">
    <text evidence="1">The sequence shown here is derived from an EMBL/GenBank/DDBJ whole genome shotgun (WGS) entry which is preliminary data.</text>
</comment>